<proteinExistence type="predicted"/>
<gene>
    <name evidence="2" type="ORF">E2C01_076566</name>
</gene>
<dbReference type="AlphaFoldDB" id="A0A5B7II32"/>
<feature type="compositionally biased region" description="Low complexity" evidence="1">
    <location>
        <begin position="38"/>
        <end position="58"/>
    </location>
</feature>
<sequence>MGVGLCRSSSAQSDSSGFMDGDTGEGDVRMGSAVPSFTTTTTTTRQPHTPTATPTQRQVSLPVPGQSSGFVVTKVYC</sequence>
<comment type="caution">
    <text evidence="2">The sequence shown here is derived from an EMBL/GenBank/DDBJ whole genome shotgun (WGS) entry which is preliminary data.</text>
</comment>
<protein>
    <submittedName>
        <fullName evidence="2">Uncharacterized protein</fullName>
    </submittedName>
</protein>
<name>A0A5B7II32_PORTR</name>
<accession>A0A5B7II32</accession>
<organism evidence="2 3">
    <name type="scientific">Portunus trituberculatus</name>
    <name type="common">Swimming crab</name>
    <name type="synonym">Neptunus trituberculatus</name>
    <dbReference type="NCBI Taxonomy" id="210409"/>
    <lineage>
        <taxon>Eukaryota</taxon>
        <taxon>Metazoa</taxon>
        <taxon>Ecdysozoa</taxon>
        <taxon>Arthropoda</taxon>
        <taxon>Crustacea</taxon>
        <taxon>Multicrustacea</taxon>
        <taxon>Malacostraca</taxon>
        <taxon>Eumalacostraca</taxon>
        <taxon>Eucarida</taxon>
        <taxon>Decapoda</taxon>
        <taxon>Pleocyemata</taxon>
        <taxon>Brachyura</taxon>
        <taxon>Eubrachyura</taxon>
        <taxon>Portunoidea</taxon>
        <taxon>Portunidae</taxon>
        <taxon>Portuninae</taxon>
        <taxon>Portunus</taxon>
    </lineage>
</organism>
<evidence type="ECO:0000256" key="1">
    <source>
        <dbReference type="SAM" id="MobiDB-lite"/>
    </source>
</evidence>
<dbReference type="Proteomes" id="UP000324222">
    <property type="component" value="Unassembled WGS sequence"/>
</dbReference>
<evidence type="ECO:0000313" key="3">
    <source>
        <dbReference type="Proteomes" id="UP000324222"/>
    </source>
</evidence>
<reference evidence="2 3" key="1">
    <citation type="submission" date="2019-05" db="EMBL/GenBank/DDBJ databases">
        <title>Another draft genome of Portunus trituberculatus and its Hox gene families provides insights of decapod evolution.</title>
        <authorList>
            <person name="Jeong J.-H."/>
            <person name="Song I."/>
            <person name="Kim S."/>
            <person name="Choi T."/>
            <person name="Kim D."/>
            <person name="Ryu S."/>
            <person name="Kim W."/>
        </authorList>
    </citation>
    <scope>NUCLEOTIDE SEQUENCE [LARGE SCALE GENOMIC DNA]</scope>
    <source>
        <tissue evidence="2">Muscle</tissue>
    </source>
</reference>
<evidence type="ECO:0000313" key="2">
    <source>
        <dbReference type="EMBL" id="MPC81925.1"/>
    </source>
</evidence>
<feature type="region of interest" description="Disordered" evidence="1">
    <location>
        <begin position="1"/>
        <end position="65"/>
    </location>
</feature>
<keyword evidence="3" id="KW-1185">Reference proteome</keyword>
<feature type="compositionally biased region" description="Polar residues" evidence="1">
    <location>
        <begin position="7"/>
        <end position="16"/>
    </location>
</feature>
<dbReference type="EMBL" id="VSRR010058424">
    <property type="protein sequence ID" value="MPC81925.1"/>
    <property type="molecule type" value="Genomic_DNA"/>
</dbReference>